<dbReference type="GO" id="GO:0005783">
    <property type="term" value="C:endoplasmic reticulum"/>
    <property type="evidence" value="ECO:0007669"/>
    <property type="project" value="TreeGrafter"/>
</dbReference>
<feature type="region of interest" description="Disordered" evidence="1">
    <location>
        <begin position="1"/>
        <end position="29"/>
    </location>
</feature>
<reference evidence="3" key="1">
    <citation type="submission" date="2023-02" db="EMBL/GenBank/DDBJ databases">
        <title>Identification and recombinant expression of a fungal hydrolase from Papiliotrema laurentii that hydrolyzes apple cutin and clears colloidal polyester polyurethane.</title>
        <authorList>
            <consortium name="DOE Joint Genome Institute"/>
            <person name="Roman V.A."/>
            <person name="Bojanowski C."/>
            <person name="Crable B.R."/>
            <person name="Wagner D.N."/>
            <person name="Hung C.S."/>
            <person name="Nadeau L.J."/>
            <person name="Schratz L."/>
            <person name="Haridas S."/>
            <person name="Pangilinan J."/>
            <person name="Lipzen A."/>
            <person name="Na H."/>
            <person name="Yan M."/>
            <person name="Ng V."/>
            <person name="Grigoriev I.V."/>
            <person name="Spatafora J.W."/>
            <person name="Barlow D."/>
            <person name="Biffinger J."/>
            <person name="Kelley-Loughnane N."/>
            <person name="Varaljay V.A."/>
            <person name="Crookes-Goodson W.J."/>
        </authorList>
    </citation>
    <scope>NUCLEOTIDE SEQUENCE</scope>
    <source>
        <strain evidence="3">5307AH</strain>
    </source>
</reference>
<keyword evidence="2" id="KW-1133">Transmembrane helix</keyword>
<name>A0AAD9CUN9_PAPLA</name>
<evidence type="ECO:0000313" key="3">
    <source>
        <dbReference type="EMBL" id="KAK1920850.1"/>
    </source>
</evidence>
<sequence>MSYSPLPTSEPAVYPPRSHNDSGPPYPFRATRGDRRRLLLKVVVGSIGCVFIFHYVILGALPTSAYSRHFRPHGDEITDALYEQAKAQSHEILEHLDPAAGQPGTFFRDARPIRSMLAFWELAEKEVGERQLDTCQGQLGREFIEAYHRSHMAYCLPKGEDSVGPLLNLTHSETPSRIWCSPVHRDRFSKWWPHPAAPCFSTNIRTVQDDERKFIASGCQLTGDGAALFDEMGTERFLGSDLQGIEPEVSHCKDVIDRTFLVIGRQDQWNPFHVAEDLVTTLVTVFMMARAVPALIDTRVQLVFAEGFGMDANHFTPLWDRMGAWAPRRLSLDPWGEDVCLTRTIHSVGAGASLLSAMGVGNTYSCVSTITWAAAHYYRHLFGLLPSSLTKEQRTLQRPINVLWLSRVKLDNYAQKHNDWSQWRGIRHITNEPDLIQRLRSGLRQLCDTRGFGDQGCVFEDAQDVPESWQMTSPDVIRGDAPVPLRFATIDPTVHALETQVDYVAHSTILVSSHGGALGLSLFLPPGQATILELQVPGVQGNWHFQHMASEMGHEYEMLGIHQEVDVDEVWGAVERWVRRQARKDPMRV</sequence>
<dbReference type="PANTHER" id="PTHR20961:SF38">
    <property type="entry name" value="PROTEIN O-LINKED-MANNOSE BETA-1,4-N-ACETYLGLUCOSAMINYLTRANSFERASE 2"/>
    <property type="match status" value="1"/>
</dbReference>
<keyword evidence="2" id="KW-0812">Transmembrane</keyword>
<accession>A0AAD9CUN9</accession>
<evidence type="ECO:0000256" key="1">
    <source>
        <dbReference type="SAM" id="MobiDB-lite"/>
    </source>
</evidence>
<keyword evidence="4" id="KW-1185">Reference proteome</keyword>
<dbReference type="PANTHER" id="PTHR20961">
    <property type="entry name" value="GLYCOSYLTRANSFERASE"/>
    <property type="match status" value="1"/>
</dbReference>
<organism evidence="3 4">
    <name type="scientific">Papiliotrema laurentii</name>
    <name type="common">Cryptococcus laurentii</name>
    <dbReference type="NCBI Taxonomy" id="5418"/>
    <lineage>
        <taxon>Eukaryota</taxon>
        <taxon>Fungi</taxon>
        <taxon>Dikarya</taxon>
        <taxon>Basidiomycota</taxon>
        <taxon>Agaricomycotina</taxon>
        <taxon>Tremellomycetes</taxon>
        <taxon>Tremellales</taxon>
        <taxon>Rhynchogastremaceae</taxon>
        <taxon>Papiliotrema</taxon>
    </lineage>
</organism>
<dbReference type="Proteomes" id="UP001182556">
    <property type="component" value="Unassembled WGS sequence"/>
</dbReference>
<evidence type="ECO:0000313" key="4">
    <source>
        <dbReference type="Proteomes" id="UP001182556"/>
    </source>
</evidence>
<protein>
    <submittedName>
        <fullName evidence="3">Uncharacterized protein</fullName>
    </submittedName>
</protein>
<evidence type="ECO:0000256" key="2">
    <source>
        <dbReference type="SAM" id="Phobius"/>
    </source>
</evidence>
<keyword evidence="2" id="KW-0472">Membrane</keyword>
<proteinExistence type="predicted"/>
<gene>
    <name evidence="3" type="ORF">DB88DRAFT_444077</name>
</gene>
<dbReference type="GO" id="GO:0097363">
    <property type="term" value="F:protein O-acetylglucosaminyltransferase activity"/>
    <property type="evidence" value="ECO:0007669"/>
    <property type="project" value="TreeGrafter"/>
</dbReference>
<feature type="transmembrane region" description="Helical" evidence="2">
    <location>
        <begin position="38"/>
        <end position="61"/>
    </location>
</feature>
<dbReference type="InterPro" id="IPR007657">
    <property type="entry name" value="Glycosyltransferase_61"/>
</dbReference>
<dbReference type="EMBL" id="JAODAN010000012">
    <property type="protein sequence ID" value="KAK1920850.1"/>
    <property type="molecule type" value="Genomic_DNA"/>
</dbReference>
<comment type="caution">
    <text evidence="3">The sequence shown here is derived from an EMBL/GenBank/DDBJ whole genome shotgun (WGS) entry which is preliminary data.</text>
</comment>
<dbReference type="GO" id="GO:0035269">
    <property type="term" value="P:protein O-linked glycosylation via mannose"/>
    <property type="evidence" value="ECO:0007669"/>
    <property type="project" value="TreeGrafter"/>
</dbReference>
<dbReference type="AlphaFoldDB" id="A0AAD9CUN9"/>